<name>A0AA88D0B2_FICCA</name>
<sequence>MPLSKPELTLSIAIHLCPTKPTPTHSTFDVLQKSGLIKHKRKQGGGREREVKGEIMFQMKSRLILVGFGTLKRRR</sequence>
<protein>
    <submittedName>
        <fullName evidence="1">Uncharacterized protein</fullName>
    </submittedName>
</protein>
<dbReference type="Gramene" id="FCD_00014598-RA">
    <property type="protein sequence ID" value="FCD_00014598-RA:cds"/>
    <property type="gene ID" value="FCD_00014598"/>
</dbReference>
<dbReference type="Proteomes" id="UP001187192">
    <property type="component" value="Unassembled WGS sequence"/>
</dbReference>
<comment type="caution">
    <text evidence="1">The sequence shown here is derived from an EMBL/GenBank/DDBJ whole genome shotgun (WGS) entry which is preliminary data.</text>
</comment>
<reference evidence="1" key="1">
    <citation type="submission" date="2023-07" db="EMBL/GenBank/DDBJ databases">
        <title>draft genome sequence of fig (Ficus carica).</title>
        <authorList>
            <person name="Takahashi T."/>
            <person name="Nishimura K."/>
        </authorList>
    </citation>
    <scope>NUCLEOTIDE SEQUENCE</scope>
</reference>
<dbReference type="AlphaFoldDB" id="A0AA88D0B2"/>
<gene>
    <name evidence="1" type="ORF">TIFTF001_010969</name>
</gene>
<proteinExistence type="predicted"/>
<dbReference type="EMBL" id="BTGU01000013">
    <property type="protein sequence ID" value="GMN41738.1"/>
    <property type="molecule type" value="Genomic_DNA"/>
</dbReference>
<evidence type="ECO:0000313" key="2">
    <source>
        <dbReference type="Proteomes" id="UP001187192"/>
    </source>
</evidence>
<organism evidence="1 2">
    <name type="scientific">Ficus carica</name>
    <name type="common">Common fig</name>
    <dbReference type="NCBI Taxonomy" id="3494"/>
    <lineage>
        <taxon>Eukaryota</taxon>
        <taxon>Viridiplantae</taxon>
        <taxon>Streptophyta</taxon>
        <taxon>Embryophyta</taxon>
        <taxon>Tracheophyta</taxon>
        <taxon>Spermatophyta</taxon>
        <taxon>Magnoliopsida</taxon>
        <taxon>eudicotyledons</taxon>
        <taxon>Gunneridae</taxon>
        <taxon>Pentapetalae</taxon>
        <taxon>rosids</taxon>
        <taxon>fabids</taxon>
        <taxon>Rosales</taxon>
        <taxon>Moraceae</taxon>
        <taxon>Ficeae</taxon>
        <taxon>Ficus</taxon>
    </lineage>
</organism>
<keyword evidence="2" id="KW-1185">Reference proteome</keyword>
<evidence type="ECO:0000313" key="1">
    <source>
        <dbReference type="EMBL" id="GMN41738.1"/>
    </source>
</evidence>
<accession>A0AA88D0B2</accession>